<name>A0A5R9BE97_9MICC</name>
<comment type="caution">
    <text evidence="2">The sequence shown here is derived from an EMBL/GenBank/DDBJ whole genome shotgun (WGS) entry which is preliminary data.</text>
</comment>
<dbReference type="InterPro" id="IPR006083">
    <property type="entry name" value="PRK/URK"/>
</dbReference>
<dbReference type="Proteomes" id="UP000310458">
    <property type="component" value="Unassembled WGS sequence"/>
</dbReference>
<gene>
    <name evidence="2" type="ORF">FEF26_04160</name>
</gene>
<proteinExistence type="predicted"/>
<dbReference type="GO" id="GO:0005524">
    <property type="term" value="F:ATP binding"/>
    <property type="evidence" value="ECO:0007669"/>
    <property type="project" value="InterPro"/>
</dbReference>
<feature type="domain" description="Phosphoribulokinase/uridine kinase" evidence="1">
    <location>
        <begin position="24"/>
        <end position="155"/>
    </location>
</feature>
<keyword evidence="2" id="KW-0808">Transferase</keyword>
<evidence type="ECO:0000313" key="3">
    <source>
        <dbReference type="Proteomes" id="UP000310458"/>
    </source>
</evidence>
<dbReference type="InterPro" id="IPR027417">
    <property type="entry name" value="P-loop_NTPase"/>
</dbReference>
<reference evidence="2 3" key="1">
    <citation type="submission" date="2019-05" db="EMBL/GenBank/DDBJ databases">
        <title>Nesterenkonia sp. GY074 isolated from the Southern Atlantic Ocean.</title>
        <authorList>
            <person name="Zhang G."/>
        </authorList>
    </citation>
    <scope>NUCLEOTIDE SEQUENCE [LARGE SCALE GENOMIC DNA]</scope>
    <source>
        <strain evidence="2 3">GY074</strain>
    </source>
</reference>
<sequence>MTVNLLVESLAKHICNRPKNERILIGIDGVDGSGKSTFAERLHRSVHPSRPVLLIHLDDFHNPRHVRHARGQRSPMGFWLDSYNYEIFEQSVIAPLSPAGDGHVLGGTYDVETEQPLKPRWIVAPDNAVVIVEGIFLHRDELSSVWEVSVFLDVPFAETALRMAQRDGTPSDPSHPRMVRYVDGQLLYFAAAKPWERATWVIDNADVAAPRIIAPHSSFAAQVCQQ</sequence>
<dbReference type="Pfam" id="PF00485">
    <property type="entry name" value="PRK"/>
    <property type="match status" value="1"/>
</dbReference>
<dbReference type="EMBL" id="VAVZ01000008">
    <property type="protein sequence ID" value="TLP98599.1"/>
    <property type="molecule type" value="Genomic_DNA"/>
</dbReference>
<evidence type="ECO:0000313" key="2">
    <source>
        <dbReference type="EMBL" id="TLP98599.1"/>
    </source>
</evidence>
<organism evidence="2 3">
    <name type="scientific">Nesterenkonia salmonea</name>
    <dbReference type="NCBI Taxonomy" id="1804987"/>
    <lineage>
        <taxon>Bacteria</taxon>
        <taxon>Bacillati</taxon>
        <taxon>Actinomycetota</taxon>
        <taxon>Actinomycetes</taxon>
        <taxon>Micrococcales</taxon>
        <taxon>Micrococcaceae</taxon>
        <taxon>Nesterenkonia</taxon>
    </lineage>
</organism>
<dbReference type="GO" id="GO:0016301">
    <property type="term" value="F:kinase activity"/>
    <property type="evidence" value="ECO:0007669"/>
    <property type="project" value="UniProtKB-KW"/>
</dbReference>
<accession>A0A5R9BE97</accession>
<dbReference type="Gene3D" id="3.40.50.300">
    <property type="entry name" value="P-loop containing nucleotide triphosphate hydrolases"/>
    <property type="match status" value="1"/>
</dbReference>
<dbReference type="OrthoDB" id="572586at2"/>
<evidence type="ECO:0000259" key="1">
    <source>
        <dbReference type="Pfam" id="PF00485"/>
    </source>
</evidence>
<keyword evidence="2" id="KW-0418">Kinase</keyword>
<dbReference type="PANTHER" id="PTHR10285">
    <property type="entry name" value="URIDINE KINASE"/>
    <property type="match status" value="1"/>
</dbReference>
<dbReference type="SUPFAM" id="SSF52540">
    <property type="entry name" value="P-loop containing nucleoside triphosphate hydrolases"/>
    <property type="match status" value="1"/>
</dbReference>
<dbReference type="AlphaFoldDB" id="A0A5R9BE97"/>
<keyword evidence="3" id="KW-1185">Reference proteome</keyword>
<protein>
    <submittedName>
        <fullName evidence="2">Uridine kinase</fullName>
    </submittedName>
</protein>